<sequence>MLKLIKDKMWNTDDQIVSSRNFILLREERSQFQGLRNENFVEIHLKASAYKGENDAYRFSVEISSFKQSNANGMFKWVGDLHELRGKIVFSLDENGQLGKIHNLDDIQMKWQDLKPKIFLRHRDERYKGLLISGVEELLEDDERLSNALRYSQPYQLLFPGIQNKEFRKNEVVKGYREIPNFIAAKNIPIITDEVLTETDDGKYEINVTGRIDEEKFEQNKVTAMLRILKNRPRVPTMVELKYMERYLLEDWPWSSQSMCMSLVQIPGSLYYEEKNILKMIAG</sequence>
<protein>
    <submittedName>
        <fullName evidence="1">Uncharacterized protein</fullName>
    </submittedName>
</protein>
<keyword evidence="2" id="KW-1185">Reference proteome</keyword>
<proteinExistence type="predicted"/>
<dbReference type="Proteomes" id="UP000637299">
    <property type="component" value="Unassembled WGS sequence"/>
</dbReference>
<name>A0ABR8ZB09_9FLAO</name>
<reference evidence="1 2" key="1">
    <citation type="submission" date="2020-09" db="EMBL/GenBank/DDBJ databases">
        <title>Genome seq and assembly of Chryseobacterium sp.</title>
        <authorList>
            <person name="Chhetri G."/>
        </authorList>
    </citation>
    <scope>NUCLEOTIDE SEQUENCE [LARGE SCALE GENOMIC DNA]</scope>
    <source>
        <strain evidence="1 2">GCR10</strain>
    </source>
</reference>
<accession>A0ABR8ZB09</accession>
<comment type="caution">
    <text evidence="1">The sequence shown here is derived from an EMBL/GenBank/DDBJ whole genome shotgun (WGS) entry which is preliminary data.</text>
</comment>
<evidence type="ECO:0000313" key="1">
    <source>
        <dbReference type="EMBL" id="MBD8082508.1"/>
    </source>
</evidence>
<dbReference type="RefSeq" id="WP_191736480.1">
    <property type="nucleotide sequence ID" value="NZ_JACYFS010000002.1"/>
</dbReference>
<gene>
    <name evidence="1" type="ORF">IC610_08775</name>
</gene>
<dbReference type="EMBL" id="JACYFS010000002">
    <property type="protein sequence ID" value="MBD8082508.1"/>
    <property type="molecule type" value="Genomic_DNA"/>
</dbReference>
<organism evidence="1 2">
    <name type="scientific">Chryseobacterium caseinilyticum</name>
    <dbReference type="NCBI Taxonomy" id="2771428"/>
    <lineage>
        <taxon>Bacteria</taxon>
        <taxon>Pseudomonadati</taxon>
        <taxon>Bacteroidota</taxon>
        <taxon>Flavobacteriia</taxon>
        <taxon>Flavobacteriales</taxon>
        <taxon>Weeksellaceae</taxon>
        <taxon>Chryseobacterium group</taxon>
        <taxon>Chryseobacterium</taxon>
    </lineage>
</organism>
<evidence type="ECO:0000313" key="2">
    <source>
        <dbReference type="Proteomes" id="UP000637299"/>
    </source>
</evidence>